<keyword evidence="2" id="KW-1185">Reference proteome</keyword>
<dbReference type="PANTHER" id="PTHR14695">
    <property type="entry name" value="SHC SH2-DOMAIN BINDING PROTEIN 1-RELATED"/>
    <property type="match status" value="1"/>
</dbReference>
<protein>
    <recommendedName>
        <fullName evidence="3">F-box domain-containing protein</fullName>
    </recommendedName>
</protein>
<dbReference type="InterPro" id="IPR045140">
    <property type="entry name" value="SHCBP1-like"/>
</dbReference>
<dbReference type="AlphaFoldDB" id="A0A4S4EZZ0"/>
<comment type="caution">
    <text evidence="1">The sequence shown here is derived from an EMBL/GenBank/DDBJ whole genome shotgun (WGS) entry which is preliminary data.</text>
</comment>
<organism evidence="1 2">
    <name type="scientific">Camellia sinensis var. sinensis</name>
    <name type="common">China tea</name>
    <dbReference type="NCBI Taxonomy" id="542762"/>
    <lineage>
        <taxon>Eukaryota</taxon>
        <taxon>Viridiplantae</taxon>
        <taxon>Streptophyta</taxon>
        <taxon>Embryophyta</taxon>
        <taxon>Tracheophyta</taxon>
        <taxon>Spermatophyta</taxon>
        <taxon>Magnoliopsida</taxon>
        <taxon>eudicotyledons</taxon>
        <taxon>Gunneridae</taxon>
        <taxon>Pentapetalae</taxon>
        <taxon>asterids</taxon>
        <taxon>Ericales</taxon>
        <taxon>Theaceae</taxon>
        <taxon>Camellia</taxon>
    </lineage>
</organism>
<dbReference type="SUPFAM" id="SSF81383">
    <property type="entry name" value="F-box domain"/>
    <property type="match status" value="1"/>
</dbReference>
<sequence length="452" mass="48885">MYDITLWSLSRIAIEFADRYNTALVCHRWLFLACHPRLWLRVDRSVKDLSQPGVFPNIEVAVSAARPGDTILIAAGGAHIASNIQIRKPLCLIGGGELPDDTTLTCSRGSDSALEFLSTCKVANLTVKAELGCCLLHRSGRLIIDGCILQCESNPLDYLSYAIVSTANGPEVFPSLVNNGRGDGVSVSRTRIEGGAKAVSTSGTLAVQRVRVIYARTSVFFCYTPPTSPLGQKRRIYFEKPIAAAFQTLAQVVLLLSVDVGPEISALEFLSTCKVANLTVKAELGCCLLHRSGRLIIDGCILQCESNPLDYLSYAIVSTANGPEVFPSLVNNGRGDGVSVSRTRIEGGAKAVSTSGTLAVQRVRVIYARTSVFFCYTPPTSPLGQKRRIYFEKPIAAAFQTLAQVVLLLSVDVGPEIRFSFCGFWSLVFVGFSERKLSGLHRICFADASSEA</sequence>
<dbReference type="SUPFAM" id="SSF51126">
    <property type="entry name" value="Pectin lyase-like"/>
    <property type="match status" value="1"/>
</dbReference>
<name>A0A4S4EZZ0_CAMSN</name>
<evidence type="ECO:0008006" key="3">
    <source>
        <dbReference type="Google" id="ProtNLM"/>
    </source>
</evidence>
<dbReference type="InterPro" id="IPR011050">
    <property type="entry name" value="Pectin_lyase_fold/virulence"/>
</dbReference>
<proteinExistence type="predicted"/>
<dbReference type="Proteomes" id="UP000306102">
    <property type="component" value="Unassembled WGS sequence"/>
</dbReference>
<gene>
    <name evidence="1" type="ORF">TEA_005101</name>
</gene>
<dbReference type="PANTHER" id="PTHR14695:SF4">
    <property type="entry name" value="PROTEIN NESSUN DORMA"/>
    <property type="match status" value="1"/>
</dbReference>
<reference evidence="1 2" key="1">
    <citation type="journal article" date="2018" name="Proc. Natl. Acad. Sci. U.S.A.">
        <title>Draft genome sequence of Camellia sinensis var. sinensis provides insights into the evolution of the tea genome and tea quality.</title>
        <authorList>
            <person name="Wei C."/>
            <person name="Yang H."/>
            <person name="Wang S."/>
            <person name="Zhao J."/>
            <person name="Liu C."/>
            <person name="Gao L."/>
            <person name="Xia E."/>
            <person name="Lu Y."/>
            <person name="Tai Y."/>
            <person name="She G."/>
            <person name="Sun J."/>
            <person name="Cao H."/>
            <person name="Tong W."/>
            <person name="Gao Q."/>
            <person name="Li Y."/>
            <person name="Deng W."/>
            <person name="Jiang X."/>
            <person name="Wang W."/>
            <person name="Chen Q."/>
            <person name="Zhang S."/>
            <person name="Li H."/>
            <person name="Wu J."/>
            <person name="Wang P."/>
            <person name="Li P."/>
            <person name="Shi C."/>
            <person name="Zheng F."/>
            <person name="Jian J."/>
            <person name="Huang B."/>
            <person name="Shan D."/>
            <person name="Shi M."/>
            <person name="Fang C."/>
            <person name="Yue Y."/>
            <person name="Li F."/>
            <person name="Li D."/>
            <person name="Wei S."/>
            <person name="Han B."/>
            <person name="Jiang C."/>
            <person name="Yin Y."/>
            <person name="Xia T."/>
            <person name="Zhang Z."/>
            <person name="Bennetzen J.L."/>
            <person name="Zhao S."/>
            <person name="Wan X."/>
        </authorList>
    </citation>
    <scope>NUCLEOTIDE SEQUENCE [LARGE SCALE GENOMIC DNA]</scope>
    <source>
        <strain evidence="2">cv. Shuchazao</strain>
        <tissue evidence="1">Leaf</tissue>
    </source>
</reference>
<dbReference type="EMBL" id="SDRB02000733">
    <property type="protein sequence ID" value="THG22710.1"/>
    <property type="molecule type" value="Genomic_DNA"/>
</dbReference>
<dbReference type="InterPro" id="IPR036047">
    <property type="entry name" value="F-box-like_dom_sf"/>
</dbReference>
<evidence type="ECO:0000313" key="1">
    <source>
        <dbReference type="EMBL" id="THG22710.1"/>
    </source>
</evidence>
<evidence type="ECO:0000313" key="2">
    <source>
        <dbReference type="Proteomes" id="UP000306102"/>
    </source>
</evidence>
<accession>A0A4S4EZZ0</accession>